<proteinExistence type="inferred from homology"/>
<accession>A0A0C2BRI1</accession>
<name>A0A0C2BRI1_9BURK</name>
<evidence type="ECO:0000256" key="4">
    <source>
        <dbReference type="ARBA" id="ARBA00022692"/>
    </source>
</evidence>
<comment type="similarity">
    <text evidence="2">Belongs to the DoxX family.</text>
</comment>
<evidence type="ECO:0000313" key="8">
    <source>
        <dbReference type="EMBL" id="KIF80686.1"/>
    </source>
</evidence>
<feature type="transmembrane region" description="Helical" evidence="7">
    <location>
        <begin position="80"/>
        <end position="101"/>
    </location>
</feature>
<dbReference type="OrthoDB" id="280866at2"/>
<keyword evidence="4 7" id="KW-0812">Transmembrane</keyword>
<protein>
    <submittedName>
        <fullName evidence="8">GntR family transcriptional regulator</fullName>
    </submittedName>
</protein>
<organism evidence="8 9">
    <name type="scientific">Noviherbaspirillum autotrophicum</name>
    <dbReference type="NCBI Taxonomy" id="709839"/>
    <lineage>
        <taxon>Bacteria</taxon>
        <taxon>Pseudomonadati</taxon>
        <taxon>Pseudomonadota</taxon>
        <taxon>Betaproteobacteria</taxon>
        <taxon>Burkholderiales</taxon>
        <taxon>Oxalobacteraceae</taxon>
        <taxon>Noviherbaspirillum</taxon>
    </lineage>
</organism>
<dbReference type="InterPro" id="IPR032808">
    <property type="entry name" value="DoxX"/>
</dbReference>
<evidence type="ECO:0000256" key="2">
    <source>
        <dbReference type="ARBA" id="ARBA00006679"/>
    </source>
</evidence>
<evidence type="ECO:0000256" key="6">
    <source>
        <dbReference type="ARBA" id="ARBA00023136"/>
    </source>
</evidence>
<dbReference type="AlphaFoldDB" id="A0A0C2BRI1"/>
<feature type="transmembrane region" description="Helical" evidence="7">
    <location>
        <begin position="20"/>
        <end position="41"/>
    </location>
</feature>
<reference evidence="8 9" key="1">
    <citation type="submission" date="2014-12" db="EMBL/GenBank/DDBJ databases">
        <title>Denitrispirillum autotrophicum gen. nov., sp. nov., Denitrifying, Facultatively Autotrophic Bacteria Isolated from Rice Paddy Soil.</title>
        <authorList>
            <person name="Ishii S."/>
            <person name="Ashida N."/>
            <person name="Ohno H."/>
            <person name="Otsuka S."/>
            <person name="Yokota A."/>
            <person name="Senoo K."/>
        </authorList>
    </citation>
    <scope>NUCLEOTIDE SEQUENCE [LARGE SCALE GENOMIC DNA]</scope>
    <source>
        <strain evidence="8 9">TSA66</strain>
    </source>
</reference>
<evidence type="ECO:0000313" key="9">
    <source>
        <dbReference type="Proteomes" id="UP000031572"/>
    </source>
</evidence>
<keyword evidence="5 7" id="KW-1133">Transmembrane helix</keyword>
<dbReference type="PANTHER" id="PTHR33452:SF1">
    <property type="entry name" value="INNER MEMBRANE PROTEIN YPHA-RELATED"/>
    <property type="match status" value="1"/>
</dbReference>
<comment type="subcellular location">
    <subcellularLocation>
        <location evidence="1">Cell membrane</location>
        <topology evidence="1">Multi-pass membrane protein</topology>
    </subcellularLocation>
</comment>
<dbReference type="Pfam" id="PF07681">
    <property type="entry name" value="DoxX"/>
    <property type="match status" value="1"/>
</dbReference>
<feature type="transmembrane region" description="Helical" evidence="7">
    <location>
        <begin position="113"/>
        <end position="132"/>
    </location>
</feature>
<dbReference type="GO" id="GO:0005886">
    <property type="term" value="C:plasma membrane"/>
    <property type="evidence" value="ECO:0007669"/>
    <property type="project" value="UniProtKB-SubCell"/>
</dbReference>
<dbReference type="Proteomes" id="UP000031572">
    <property type="component" value="Unassembled WGS sequence"/>
</dbReference>
<dbReference type="InterPro" id="IPR051907">
    <property type="entry name" value="DoxX-like_oxidoreductase"/>
</dbReference>
<keyword evidence="9" id="KW-1185">Reference proteome</keyword>
<keyword evidence="6 7" id="KW-0472">Membrane</keyword>
<feature type="transmembrane region" description="Helical" evidence="7">
    <location>
        <begin position="53"/>
        <end position="74"/>
    </location>
</feature>
<evidence type="ECO:0000256" key="5">
    <source>
        <dbReference type="ARBA" id="ARBA00022989"/>
    </source>
</evidence>
<evidence type="ECO:0000256" key="1">
    <source>
        <dbReference type="ARBA" id="ARBA00004651"/>
    </source>
</evidence>
<sequence>MHGKETGAVSEDFGKLILRATLALLILFHGVSKVLGGVGFITEMVTKVGMPPALGYLVYVGEVIAPLLVLFGVWTRLAALVIAINMVVAVLLVHTTQFFTLSKTGGWALELQAMFFAAALAVALLGAGRYSAAGAAGRFN</sequence>
<dbReference type="EMBL" id="JWJG01000028">
    <property type="protein sequence ID" value="KIF80686.1"/>
    <property type="molecule type" value="Genomic_DNA"/>
</dbReference>
<comment type="caution">
    <text evidence="8">The sequence shown here is derived from an EMBL/GenBank/DDBJ whole genome shotgun (WGS) entry which is preliminary data.</text>
</comment>
<gene>
    <name evidence="8" type="ORF">TSA66_07485</name>
</gene>
<dbReference type="PANTHER" id="PTHR33452">
    <property type="entry name" value="OXIDOREDUCTASE CATD-RELATED"/>
    <property type="match status" value="1"/>
</dbReference>
<evidence type="ECO:0000256" key="3">
    <source>
        <dbReference type="ARBA" id="ARBA00022475"/>
    </source>
</evidence>
<evidence type="ECO:0000256" key="7">
    <source>
        <dbReference type="SAM" id="Phobius"/>
    </source>
</evidence>
<dbReference type="RefSeq" id="WP_040039584.1">
    <property type="nucleotide sequence ID" value="NZ_JWJG01000028.1"/>
</dbReference>
<dbReference type="STRING" id="709839.TSA66_07485"/>
<keyword evidence="3" id="KW-1003">Cell membrane</keyword>